<dbReference type="GO" id="GO:0015079">
    <property type="term" value="F:potassium ion transmembrane transporter activity"/>
    <property type="evidence" value="ECO:0007669"/>
    <property type="project" value="InterPro"/>
</dbReference>
<keyword evidence="4" id="KW-1185">Reference proteome</keyword>
<dbReference type="InterPro" id="IPR031606">
    <property type="entry name" value="Kch1/2"/>
</dbReference>
<feature type="transmembrane region" description="Helical" evidence="2">
    <location>
        <begin position="227"/>
        <end position="260"/>
    </location>
</feature>
<name>A0AAN6M4T8_9PLEO</name>
<evidence type="ECO:0000256" key="2">
    <source>
        <dbReference type="SAM" id="Phobius"/>
    </source>
</evidence>
<keyword evidence="2" id="KW-0812">Transmembrane</keyword>
<organism evidence="3 4">
    <name type="scientific">Pseudopithomyces chartarum</name>
    <dbReference type="NCBI Taxonomy" id="1892770"/>
    <lineage>
        <taxon>Eukaryota</taxon>
        <taxon>Fungi</taxon>
        <taxon>Dikarya</taxon>
        <taxon>Ascomycota</taxon>
        <taxon>Pezizomycotina</taxon>
        <taxon>Dothideomycetes</taxon>
        <taxon>Pleosporomycetidae</taxon>
        <taxon>Pleosporales</taxon>
        <taxon>Massarineae</taxon>
        <taxon>Didymosphaeriaceae</taxon>
        <taxon>Pseudopithomyces</taxon>
    </lineage>
</organism>
<gene>
    <name evidence="3" type="ORF">GRF29_19g870366</name>
</gene>
<feature type="region of interest" description="Disordered" evidence="1">
    <location>
        <begin position="294"/>
        <end position="324"/>
    </location>
</feature>
<dbReference type="Proteomes" id="UP001280581">
    <property type="component" value="Unassembled WGS sequence"/>
</dbReference>
<evidence type="ECO:0000313" key="4">
    <source>
        <dbReference type="Proteomes" id="UP001280581"/>
    </source>
</evidence>
<proteinExistence type="predicted"/>
<evidence type="ECO:0000256" key="1">
    <source>
        <dbReference type="SAM" id="MobiDB-lite"/>
    </source>
</evidence>
<dbReference type="PANTHER" id="PTHR36424">
    <property type="entry name" value="PHEROMONE-REGULATED MEMBRANE PROTEIN 6"/>
    <property type="match status" value="1"/>
</dbReference>
<sequence length="664" mass="72681">MGCCGDREKGITVTEEQKWDYITLSDFKSSSCLTPLSYAWLWVLVLISGGVYAADAFTAVNLLAFDKWSSQVKPAVDFNITKWIFAITIIVSYVFLAYRWIRAIRVVRSGGVAECYLEPLAAIWQSMRLTKEGQGWRRFLVFAELTKSRKGVDYIALFVYFQFKGALIVILAQGPRVAINGLTLWAVMKAQIIPEGEHAAPKGKSPVAQFFLNIETMVQQGNKQETVVYFTMLFSLFIWVIAFLSLFFSVLFYVFFLWHYVPRADGSLTQYCRRKIETRLERIVSKKIKKALEKQDAKRKKEEREAMKNGGEGPRMPTLPKLGGIDDDTSSVFSGVTRSDTISTTTTLPSYSSNPPSRTNTMNTMGTVRTAAMKPTLPVLDERPGPIRSDTQGTTTSFGSNAPLLGQAGDMGTASPAPPMPPLGPNTDYFGGGPGSMGPPSNIPPRSFSAMSQGRASPAPRNMLPPVDTSFGGRDLPASRVLSPPGYGNHTVSPPYGDDDYYNRRPGIPPVGGPTFSPYDQQGPAMGPSYEMSPVDVNAADDYVSPGHADDYQAPQLPQALRTGSPAQTQQQGPLRVGTAPPPRSGTAPPSNPRAGLPATLQSAIQRREAMQPMSNRMPVQQQQQRSVTAPLGQPRWEPEFNGNPMPRSHTTTPGPGPQGYNPY</sequence>
<protein>
    <recommendedName>
        <fullName evidence="5">Pheromone-regulated membrane protein</fullName>
    </recommendedName>
</protein>
<reference evidence="3 4" key="1">
    <citation type="submission" date="2021-02" db="EMBL/GenBank/DDBJ databases">
        <title>Genome assembly of Pseudopithomyces chartarum.</title>
        <authorList>
            <person name="Jauregui R."/>
            <person name="Singh J."/>
            <person name="Voisey C."/>
        </authorList>
    </citation>
    <scope>NUCLEOTIDE SEQUENCE [LARGE SCALE GENOMIC DNA]</scope>
    <source>
        <strain evidence="3 4">AGR01</strain>
    </source>
</reference>
<comment type="caution">
    <text evidence="3">The sequence shown here is derived from an EMBL/GenBank/DDBJ whole genome shotgun (WGS) entry which is preliminary data.</text>
</comment>
<evidence type="ECO:0008006" key="5">
    <source>
        <dbReference type="Google" id="ProtNLM"/>
    </source>
</evidence>
<feature type="compositionally biased region" description="Basic and acidic residues" evidence="1">
    <location>
        <begin position="294"/>
        <end position="307"/>
    </location>
</feature>
<accession>A0AAN6M4T8</accession>
<dbReference type="AlphaFoldDB" id="A0AAN6M4T8"/>
<keyword evidence="2" id="KW-1133">Transmembrane helix</keyword>
<feature type="compositionally biased region" description="Polar residues" evidence="1">
    <location>
        <begin position="613"/>
        <end position="628"/>
    </location>
</feature>
<keyword evidence="2" id="KW-0472">Membrane</keyword>
<feature type="transmembrane region" description="Helical" evidence="2">
    <location>
        <begin position="38"/>
        <end position="63"/>
    </location>
</feature>
<dbReference type="GO" id="GO:0005886">
    <property type="term" value="C:plasma membrane"/>
    <property type="evidence" value="ECO:0007669"/>
    <property type="project" value="InterPro"/>
</dbReference>
<dbReference type="EMBL" id="WVTA01000003">
    <property type="protein sequence ID" value="KAK3214649.1"/>
    <property type="molecule type" value="Genomic_DNA"/>
</dbReference>
<feature type="transmembrane region" description="Helical" evidence="2">
    <location>
        <begin position="83"/>
        <end position="101"/>
    </location>
</feature>
<feature type="compositionally biased region" description="Polar residues" evidence="1">
    <location>
        <begin position="389"/>
        <end position="400"/>
    </location>
</feature>
<evidence type="ECO:0000313" key="3">
    <source>
        <dbReference type="EMBL" id="KAK3214649.1"/>
    </source>
</evidence>
<feature type="region of interest" description="Disordered" evidence="1">
    <location>
        <begin position="378"/>
        <end position="664"/>
    </location>
</feature>
<dbReference type="Pfam" id="PF16944">
    <property type="entry name" value="KCH"/>
    <property type="match status" value="1"/>
</dbReference>
<dbReference type="PANTHER" id="PTHR36424:SF1">
    <property type="entry name" value="LOW AFFINITY K(+) TRANSPORTER 1-RELATED"/>
    <property type="match status" value="1"/>
</dbReference>